<dbReference type="OrthoDB" id="428342at2759"/>
<organism evidence="2 3">
    <name type="scientific">Hydnum rufescens UP504</name>
    <dbReference type="NCBI Taxonomy" id="1448309"/>
    <lineage>
        <taxon>Eukaryota</taxon>
        <taxon>Fungi</taxon>
        <taxon>Dikarya</taxon>
        <taxon>Basidiomycota</taxon>
        <taxon>Agaricomycotina</taxon>
        <taxon>Agaricomycetes</taxon>
        <taxon>Cantharellales</taxon>
        <taxon>Hydnaceae</taxon>
        <taxon>Hydnum</taxon>
    </lineage>
</organism>
<name>A0A9P6DQM0_9AGAM</name>
<dbReference type="SUPFAM" id="SSF48452">
    <property type="entry name" value="TPR-like"/>
    <property type="match status" value="1"/>
</dbReference>
<sequence>MDTAHTKRDSLQPSALDPETSPPLSVGGASPKFIVPGLRSPSLFLPIPNTDPLTTLLTKHVPAEYRPPRDVTGVWNREETPQLIASNSWRAVARMAQDRILHTLKDHEINTILSLWYLRLSSLARMRLNNQAATECGNLWSILNAVEPVSSQEYFSEHIIPFELFVFRARTKYWASDFYGYLDDLAAIIRGCKRKARRKYSTEGAVWKDRASRVGLMMASQLLELQDYRGAEKILNGLANQSQPSASLLSALGCTRLEAGDMSSAERYFRRAETLLDSDDTSRDVNAALLASAQGDWVTVVTTLEKVHERRPEDLIILNNLAVALLNVGRLQEGIDKLELVLSSSPSTFVIVEPIVFNLATLYELHSATAPQKKRDLLIETAKWSGDGVRTTCLKLPTL</sequence>
<dbReference type="GO" id="GO:0005794">
    <property type="term" value="C:Golgi apparatus"/>
    <property type="evidence" value="ECO:0007669"/>
    <property type="project" value="TreeGrafter"/>
</dbReference>
<dbReference type="InterPro" id="IPR011990">
    <property type="entry name" value="TPR-like_helical_dom_sf"/>
</dbReference>
<dbReference type="AlphaFoldDB" id="A0A9P6DQM0"/>
<dbReference type="Gene3D" id="1.25.40.10">
    <property type="entry name" value="Tetratricopeptide repeat domain"/>
    <property type="match status" value="1"/>
</dbReference>
<feature type="region of interest" description="Disordered" evidence="1">
    <location>
        <begin position="1"/>
        <end position="28"/>
    </location>
</feature>
<dbReference type="Proteomes" id="UP000886523">
    <property type="component" value="Unassembled WGS sequence"/>
</dbReference>
<evidence type="ECO:0000313" key="3">
    <source>
        <dbReference type="Proteomes" id="UP000886523"/>
    </source>
</evidence>
<reference evidence="2" key="1">
    <citation type="journal article" date="2020" name="Nat. Commun.">
        <title>Large-scale genome sequencing of mycorrhizal fungi provides insights into the early evolution of symbiotic traits.</title>
        <authorList>
            <person name="Miyauchi S."/>
            <person name="Kiss E."/>
            <person name="Kuo A."/>
            <person name="Drula E."/>
            <person name="Kohler A."/>
            <person name="Sanchez-Garcia M."/>
            <person name="Morin E."/>
            <person name="Andreopoulos B."/>
            <person name="Barry K.W."/>
            <person name="Bonito G."/>
            <person name="Buee M."/>
            <person name="Carver A."/>
            <person name="Chen C."/>
            <person name="Cichocki N."/>
            <person name="Clum A."/>
            <person name="Culley D."/>
            <person name="Crous P.W."/>
            <person name="Fauchery L."/>
            <person name="Girlanda M."/>
            <person name="Hayes R.D."/>
            <person name="Keri Z."/>
            <person name="LaButti K."/>
            <person name="Lipzen A."/>
            <person name="Lombard V."/>
            <person name="Magnuson J."/>
            <person name="Maillard F."/>
            <person name="Murat C."/>
            <person name="Nolan M."/>
            <person name="Ohm R.A."/>
            <person name="Pangilinan J."/>
            <person name="Pereira M.F."/>
            <person name="Perotto S."/>
            <person name="Peter M."/>
            <person name="Pfister S."/>
            <person name="Riley R."/>
            <person name="Sitrit Y."/>
            <person name="Stielow J.B."/>
            <person name="Szollosi G."/>
            <person name="Zifcakova L."/>
            <person name="Stursova M."/>
            <person name="Spatafora J.W."/>
            <person name="Tedersoo L."/>
            <person name="Vaario L.M."/>
            <person name="Yamada A."/>
            <person name="Yan M."/>
            <person name="Wang P."/>
            <person name="Xu J."/>
            <person name="Bruns T."/>
            <person name="Baldrian P."/>
            <person name="Vilgalys R."/>
            <person name="Dunand C."/>
            <person name="Henrissat B."/>
            <person name="Grigoriev I.V."/>
            <person name="Hibbett D."/>
            <person name="Nagy L.G."/>
            <person name="Martin F.M."/>
        </authorList>
    </citation>
    <scope>NUCLEOTIDE SEQUENCE</scope>
    <source>
        <strain evidence="2">UP504</strain>
    </source>
</reference>
<keyword evidence="3" id="KW-1185">Reference proteome</keyword>
<comment type="caution">
    <text evidence="2">The sequence shown here is derived from an EMBL/GenBank/DDBJ whole genome shotgun (WGS) entry which is preliminary data.</text>
</comment>
<dbReference type="PANTHER" id="PTHR21581:SF6">
    <property type="entry name" value="TRAFFICKING PROTEIN PARTICLE COMPLEX SUBUNIT 12"/>
    <property type="match status" value="1"/>
</dbReference>
<accession>A0A9P6DQM0</accession>
<feature type="compositionally biased region" description="Basic and acidic residues" evidence="1">
    <location>
        <begin position="1"/>
        <end position="10"/>
    </location>
</feature>
<evidence type="ECO:0000313" key="2">
    <source>
        <dbReference type="EMBL" id="KAF9511236.1"/>
    </source>
</evidence>
<evidence type="ECO:0000256" key="1">
    <source>
        <dbReference type="SAM" id="MobiDB-lite"/>
    </source>
</evidence>
<dbReference type="EMBL" id="MU129003">
    <property type="protein sequence ID" value="KAF9511236.1"/>
    <property type="molecule type" value="Genomic_DNA"/>
</dbReference>
<dbReference type="PANTHER" id="PTHR21581">
    <property type="entry name" value="D-ALANYL-D-ALANINE CARBOXYPEPTIDASE"/>
    <property type="match status" value="1"/>
</dbReference>
<dbReference type="GO" id="GO:0030008">
    <property type="term" value="C:TRAPP complex"/>
    <property type="evidence" value="ECO:0007669"/>
    <property type="project" value="TreeGrafter"/>
</dbReference>
<evidence type="ECO:0008006" key="4">
    <source>
        <dbReference type="Google" id="ProtNLM"/>
    </source>
</evidence>
<protein>
    <recommendedName>
        <fullName evidence="4">Trafficking protein particle complex subunit 12</fullName>
    </recommendedName>
</protein>
<gene>
    <name evidence="2" type="ORF">BS47DRAFT_1331124</name>
</gene>
<proteinExistence type="predicted"/>